<dbReference type="Pfam" id="PF14659">
    <property type="entry name" value="Phage_int_SAM_3"/>
    <property type="match status" value="1"/>
</dbReference>
<organism evidence="9 10">
    <name type="scientific">Thermoanaerobacterium thermosaccharolyticum</name>
    <name type="common">Clostridium thermosaccharolyticum</name>
    <dbReference type="NCBI Taxonomy" id="1517"/>
    <lineage>
        <taxon>Bacteria</taxon>
        <taxon>Bacillati</taxon>
        <taxon>Bacillota</taxon>
        <taxon>Clostridia</taxon>
        <taxon>Thermoanaerobacterales</taxon>
        <taxon>Thermoanaerobacteraceae</taxon>
        <taxon>Thermoanaerobacterium</taxon>
    </lineage>
</organism>
<dbReference type="Pfam" id="PF00589">
    <property type="entry name" value="Phage_integrase"/>
    <property type="match status" value="1"/>
</dbReference>
<gene>
    <name evidence="9" type="ORF">Thert_00601</name>
</gene>
<comment type="function">
    <text evidence="1">Site-specific tyrosine recombinase, which acts by catalyzing the cutting and rejoining of the recombining DNA molecules.</text>
</comment>
<dbReference type="InterPro" id="IPR050090">
    <property type="entry name" value="Tyrosine_recombinase_XerCD"/>
</dbReference>
<dbReference type="GO" id="GO:0015074">
    <property type="term" value="P:DNA integration"/>
    <property type="evidence" value="ECO:0007669"/>
    <property type="project" value="UniProtKB-KW"/>
</dbReference>
<evidence type="ECO:0000259" key="8">
    <source>
        <dbReference type="PROSITE" id="PS51900"/>
    </source>
</evidence>
<evidence type="ECO:0000256" key="4">
    <source>
        <dbReference type="ARBA" id="ARBA00023125"/>
    </source>
</evidence>
<keyword evidence="4 6" id="KW-0238">DNA-binding</keyword>
<name>A0A223HWC4_THETR</name>
<dbReference type="PROSITE" id="PS51898">
    <property type="entry name" value="TYR_RECOMBINASE"/>
    <property type="match status" value="1"/>
</dbReference>
<evidence type="ECO:0000313" key="10">
    <source>
        <dbReference type="Proteomes" id="UP000214975"/>
    </source>
</evidence>
<dbReference type="EMBL" id="CP016893">
    <property type="protein sequence ID" value="AST56776.1"/>
    <property type="molecule type" value="Genomic_DNA"/>
</dbReference>
<proteinExistence type="inferred from homology"/>
<dbReference type="Proteomes" id="UP000214975">
    <property type="component" value="Chromosome"/>
</dbReference>
<evidence type="ECO:0000256" key="3">
    <source>
        <dbReference type="ARBA" id="ARBA00022908"/>
    </source>
</evidence>
<sequence>MLPVYKDEERKTWYVWFRYKDWAGVVRQHKKRGFQKRSEAVQYERDFLKKQSGSCDMSFGSMVELYMEDCKSRLRSTTYESKKYLIESKILPTFKDLPVNAITAATVRKWQNELLDDDAEYSPTYLKTINNQLSAIFNFAKHYYGLSTNPAAVAGSIGKKNAEAMQFWTKDEFQLFIEAVSDKPASYAIFNTLLWTGMRSGELLALTLNDINFEAKTISITKSYARISGEDVISPPKTPKSRRVITVPDFLLDILKDYAGRLVDYEPSDRLFEYTKHYLQSEMDRGCKKSGVKKIRVHDIRHSHASLLIELGFSPLLISERLGHENVETTLEIYAHLYPNKHGEVSSKLNELFTPKIFQKTGENPGVSE</sequence>
<keyword evidence="3" id="KW-0229">DNA integration</keyword>
<dbReference type="InterPro" id="IPR011010">
    <property type="entry name" value="DNA_brk_join_enz"/>
</dbReference>
<dbReference type="InterPro" id="IPR044068">
    <property type="entry name" value="CB"/>
</dbReference>
<dbReference type="Gene3D" id="1.10.443.10">
    <property type="entry name" value="Intergrase catalytic core"/>
    <property type="match status" value="1"/>
</dbReference>
<dbReference type="PROSITE" id="PS51900">
    <property type="entry name" value="CB"/>
    <property type="match status" value="1"/>
</dbReference>
<dbReference type="GO" id="GO:0003677">
    <property type="term" value="F:DNA binding"/>
    <property type="evidence" value="ECO:0007669"/>
    <property type="project" value="UniProtKB-UniRule"/>
</dbReference>
<dbReference type="AlphaFoldDB" id="A0A223HWC4"/>
<dbReference type="InterPro" id="IPR013762">
    <property type="entry name" value="Integrase-like_cat_sf"/>
</dbReference>
<accession>A0A223HWC4</accession>
<reference evidence="9 10" key="1">
    <citation type="submission" date="2016-08" db="EMBL/GenBank/DDBJ databases">
        <title>A novel genetic cassette of butanologenic Thermoanaerobacterium thermosaccharolyticum that directly convert cellulose to butanol.</title>
        <authorList>
            <person name="Li T."/>
            <person name="He J."/>
        </authorList>
    </citation>
    <scope>NUCLEOTIDE SEQUENCE [LARGE SCALE GENOMIC DNA]</scope>
    <source>
        <strain evidence="9 10">TG57</strain>
    </source>
</reference>
<evidence type="ECO:0000256" key="6">
    <source>
        <dbReference type="PROSITE-ProRule" id="PRU01248"/>
    </source>
</evidence>
<dbReference type="InterPro" id="IPR010998">
    <property type="entry name" value="Integrase_recombinase_N"/>
</dbReference>
<dbReference type="PANTHER" id="PTHR30349">
    <property type="entry name" value="PHAGE INTEGRASE-RELATED"/>
    <property type="match status" value="1"/>
</dbReference>
<dbReference type="PANTHER" id="PTHR30349:SF64">
    <property type="entry name" value="PROPHAGE INTEGRASE INTD-RELATED"/>
    <property type="match status" value="1"/>
</dbReference>
<dbReference type="Pfam" id="PF14657">
    <property type="entry name" value="Arm-DNA-bind_4"/>
    <property type="match status" value="1"/>
</dbReference>
<dbReference type="SUPFAM" id="SSF56349">
    <property type="entry name" value="DNA breaking-rejoining enzymes"/>
    <property type="match status" value="1"/>
</dbReference>
<feature type="domain" description="Core-binding (CB)" evidence="8">
    <location>
        <begin position="57"/>
        <end position="141"/>
    </location>
</feature>
<dbReference type="InterPro" id="IPR028259">
    <property type="entry name" value="AP2-like_int_N"/>
</dbReference>
<feature type="domain" description="Tyr recombinase" evidence="7">
    <location>
        <begin position="163"/>
        <end position="347"/>
    </location>
</feature>
<dbReference type="GO" id="GO:0006310">
    <property type="term" value="P:DNA recombination"/>
    <property type="evidence" value="ECO:0007669"/>
    <property type="project" value="UniProtKB-KW"/>
</dbReference>
<keyword evidence="5" id="KW-0233">DNA recombination</keyword>
<evidence type="ECO:0000256" key="5">
    <source>
        <dbReference type="ARBA" id="ARBA00023172"/>
    </source>
</evidence>
<dbReference type="InterPro" id="IPR004107">
    <property type="entry name" value="Integrase_SAM-like_N"/>
</dbReference>
<comment type="similarity">
    <text evidence="2">Belongs to the 'phage' integrase family.</text>
</comment>
<dbReference type="CDD" id="cd01189">
    <property type="entry name" value="INT_ICEBs1_C_like"/>
    <property type="match status" value="1"/>
</dbReference>
<evidence type="ECO:0000313" key="9">
    <source>
        <dbReference type="EMBL" id="AST56776.1"/>
    </source>
</evidence>
<protein>
    <submittedName>
        <fullName evidence="9">Phage integrase family protein</fullName>
    </submittedName>
</protein>
<evidence type="ECO:0000256" key="1">
    <source>
        <dbReference type="ARBA" id="ARBA00003283"/>
    </source>
</evidence>
<dbReference type="InterPro" id="IPR002104">
    <property type="entry name" value="Integrase_catalytic"/>
</dbReference>
<evidence type="ECO:0000259" key="7">
    <source>
        <dbReference type="PROSITE" id="PS51898"/>
    </source>
</evidence>
<evidence type="ECO:0000256" key="2">
    <source>
        <dbReference type="ARBA" id="ARBA00008857"/>
    </source>
</evidence>
<dbReference type="Gene3D" id="1.10.150.130">
    <property type="match status" value="1"/>
</dbReference>